<reference evidence="3 4" key="1">
    <citation type="journal article" date="2019" name="BMC Genomics">
        <title>Chromosome level assembly and comparative genome analysis confirm lager-brewing yeasts originated from a single hybridization.</title>
        <authorList>
            <person name="Salazar A.N."/>
            <person name="Gorter de Vries A.R."/>
            <person name="van den Broek M."/>
            <person name="Brouwers N."/>
            <person name="de la Torre Cortes P."/>
            <person name="Kuijpers N.G.A."/>
            <person name="Daran J.G."/>
            <person name="Abeel T."/>
        </authorList>
    </citation>
    <scope>NUCLEOTIDE SEQUENCE [LARGE SCALE GENOMIC DNA]</scope>
    <source>
        <strain evidence="3 4">CBS 1483</strain>
    </source>
</reference>
<sequence>MSSRIIVGSAALAAAITASIMVREQKAKGQRREGNVSAYYNGQEYGSSAPPQLGKLHNIKQGIKEDALSLKDALLGVSQKAREEAPKVTKRVISPEEDAQTRKQLGQKAKDSSSQSIFNWGFSEAERRKAIAIGEFDTAKKRFEEAVDRHEKELLSTVMREKKAALDRASIEYERYGRARDFNELSDKLDQQERNSNPLKRLLKNNTGDANTEEAAARSVQGWGDTAQEFGREELEEAKRNASSEPSEAQKRLDELKKIKEKGWFGYNKGEQSEQQIAERVARGLEGWGETAAQLSKDEMDDLRWNYENSKKQLDKNVSDAMDSLSKAKEDLKQYGSHWWSGWTSKVDNDKQALKDEAQKKYDEALKKYDEAKNKFKEWNDKGDGKFWSSKKD</sequence>
<dbReference type="OrthoDB" id="3976380at2759"/>
<keyword evidence="4" id="KW-1185">Reference proteome</keyword>
<dbReference type="AlphaFoldDB" id="A0A6C1DTK3"/>
<evidence type="ECO:0000256" key="1">
    <source>
        <dbReference type="SAM" id="Coils"/>
    </source>
</evidence>
<accession>A0A6C1DTK3</accession>
<keyword evidence="1" id="KW-0175">Coiled coil</keyword>
<evidence type="ECO:0000256" key="2">
    <source>
        <dbReference type="SAM" id="MobiDB-lite"/>
    </source>
</evidence>
<protein>
    <submittedName>
        <fullName evidence="3">Mitochondrial outer membrane protein</fullName>
    </submittedName>
</protein>
<gene>
    <name evidence="3" type="primary">OM45_1</name>
    <name evidence="3" type="ORF">GRS66_002406</name>
</gene>
<organism evidence="3 4">
    <name type="scientific">Saccharomyces pastorianus</name>
    <name type="common">Lager yeast</name>
    <name type="synonym">Saccharomyces cerevisiae x Saccharomyces eubayanus</name>
    <dbReference type="NCBI Taxonomy" id="27292"/>
    <lineage>
        <taxon>Eukaryota</taxon>
        <taxon>Fungi</taxon>
        <taxon>Dikarya</taxon>
        <taxon>Ascomycota</taxon>
        <taxon>Saccharomycotina</taxon>
        <taxon>Saccharomycetes</taxon>
        <taxon>Saccharomycetales</taxon>
        <taxon>Saccharomycetaceae</taxon>
        <taxon>Saccharomyces</taxon>
    </lineage>
</organism>
<feature type="compositionally biased region" description="Polar residues" evidence="2">
    <location>
        <begin position="194"/>
        <end position="210"/>
    </location>
</feature>
<proteinExistence type="predicted"/>
<dbReference type="EMBL" id="CP048990">
    <property type="protein sequence ID" value="QID80101.1"/>
    <property type="molecule type" value="Genomic_DNA"/>
</dbReference>
<evidence type="ECO:0000313" key="4">
    <source>
        <dbReference type="Proteomes" id="UP000501346"/>
    </source>
</evidence>
<name>A0A6C1DTK3_SACPS</name>
<dbReference type="Proteomes" id="UP000501346">
    <property type="component" value="Chromosome ScIX"/>
</dbReference>
<feature type="region of interest" description="Disordered" evidence="2">
    <location>
        <begin position="86"/>
        <end position="112"/>
    </location>
</feature>
<feature type="coiled-coil region" evidence="1">
    <location>
        <begin position="355"/>
        <end position="382"/>
    </location>
</feature>
<evidence type="ECO:0000313" key="3">
    <source>
        <dbReference type="EMBL" id="QID80101.1"/>
    </source>
</evidence>
<feature type="region of interest" description="Disordered" evidence="2">
    <location>
        <begin position="186"/>
        <end position="251"/>
    </location>
</feature>
<feature type="compositionally biased region" description="Basic and acidic residues" evidence="2">
    <location>
        <begin position="230"/>
        <end position="251"/>
    </location>
</feature>